<feature type="transmembrane region" description="Helical" evidence="1">
    <location>
        <begin position="84"/>
        <end position="102"/>
    </location>
</feature>
<evidence type="ECO:0000313" key="3">
    <source>
        <dbReference type="Proteomes" id="UP000502035"/>
    </source>
</evidence>
<gene>
    <name evidence="2" type="ORF">G7071_01635</name>
</gene>
<protein>
    <submittedName>
        <fullName evidence="2">Uncharacterized protein</fullName>
    </submittedName>
</protein>
<keyword evidence="1" id="KW-0812">Transmembrane</keyword>
<proteinExistence type="predicted"/>
<keyword evidence="1" id="KW-0472">Membrane</keyword>
<organism evidence="2 3">
    <name type="scientific">Nocardioides piscis</name>
    <dbReference type="NCBI Taxonomy" id="2714938"/>
    <lineage>
        <taxon>Bacteria</taxon>
        <taxon>Bacillati</taxon>
        <taxon>Actinomycetota</taxon>
        <taxon>Actinomycetes</taxon>
        <taxon>Propionibacteriales</taxon>
        <taxon>Nocardioidaceae</taxon>
        <taxon>Nocardioides</taxon>
    </lineage>
</organism>
<accession>A0A6G7YKD9</accession>
<feature type="transmembrane region" description="Helical" evidence="1">
    <location>
        <begin position="59"/>
        <end position="78"/>
    </location>
</feature>
<evidence type="ECO:0000313" key="2">
    <source>
        <dbReference type="EMBL" id="QIK77186.1"/>
    </source>
</evidence>
<dbReference type="AlphaFoldDB" id="A0A6G7YKD9"/>
<reference evidence="2 3" key="1">
    <citation type="submission" date="2020-03" db="EMBL/GenBank/DDBJ databases">
        <title>Nocardioides sp. nov., isolated from fish.</title>
        <authorList>
            <person name="Hyun D.-W."/>
            <person name="Bae J.-W."/>
        </authorList>
    </citation>
    <scope>NUCLEOTIDE SEQUENCE [LARGE SCALE GENOMIC DNA]</scope>
    <source>
        <strain evidence="2 3">HDW12A</strain>
    </source>
</reference>
<sequence>MDPDAPRPQRDHASEARNLTRVQRWVLSVLAVTTIFHLVVGLIVAAITLDDPRPGAQVGLCLIAGAFGVIAVAAALAIHGRRPLSAWLLVGLIPSAVGIYLVSR</sequence>
<keyword evidence="1" id="KW-1133">Transmembrane helix</keyword>
<evidence type="ECO:0000256" key="1">
    <source>
        <dbReference type="SAM" id="Phobius"/>
    </source>
</evidence>
<feature type="transmembrane region" description="Helical" evidence="1">
    <location>
        <begin position="25"/>
        <end position="47"/>
    </location>
</feature>
<name>A0A6G7YKD9_9ACTN</name>
<dbReference type="Proteomes" id="UP000502035">
    <property type="component" value="Chromosome"/>
</dbReference>
<dbReference type="EMBL" id="CP049866">
    <property type="protein sequence ID" value="QIK77186.1"/>
    <property type="molecule type" value="Genomic_DNA"/>
</dbReference>
<dbReference type="KEGG" id="npi:G7071_01635"/>
<keyword evidence="3" id="KW-1185">Reference proteome</keyword>